<accession>A0ABX6ETH8</accession>
<dbReference type="EMBL" id="CP015056">
    <property type="protein sequence ID" value="QGN15347.1"/>
    <property type="molecule type" value="Genomic_DNA"/>
</dbReference>
<dbReference type="Gene3D" id="3.40.50.720">
    <property type="entry name" value="NAD(P)-binding Rossmann-like Domain"/>
    <property type="match status" value="1"/>
</dbReference>
<dbReference type="Pfam" id="PF08732">
    <property type="entry name" value="HIM1"/>
    <property type="match status" value="1"/>
</dbReference>
<evidence type="ECO:0000256" key="1">
    <source>
        <dbReference type="SAM" id="SignalP"/>
    </source>
</evidence>
<keyword evidence="3" id="KW-1185">Reference proteome</keyword>
<organism evidence="2 3">
    <name type="scientific">Kluyveromyces marxianus</name>
    <name type="common">Yeast</name>
    <name type="synonym">Candida kefyr</name>
    <dbReference type="NCBI Taxonomy" id="4911"/>
    <lineage>
        <taxon>Eukaryota</taxon>
        <taxon>Fungi</taxon>
        <taxon>Dikarya</taxon>
        <taxon>Ascomycota</taxon>
        <taxon>Saccharomycotina</taxon>
        <taxon>Saccharomycetes</taxon>
        <taxon>Saccharomycetales</taxon>
        <taxon>Saccharomycetaceae</taxon>
        <taxon>Kluyveromyces</taxon>
    </lineage>
</organism>
<dbReference type="InterPro" id="IPR014843">
    <property type="entry name" value="Him1/Fmp52"/>
</dbReference>
<dbReference type="Proteomes" id="UP000422736">
    <property type="component" value="Chromosome 3"/>
</dbReference>
<name>A0ABX6ETH8_KLUMA</name>
<reference evidence="2 3" key="1">
    <citation type="submission" date="2016-03" db="EMBL/GenBank/DDBJ databases">
        <title>How can Kluyveromyces marxianus grow so fast - potential evolutionary course in Saccharomyces Complex revealed by comparative genomics.</title>
        <authorList>
            <person name="Mo W."/>
            <person name="Lu W."/>
            <person name="Yang X."/>
            <person name="Qi J."/>
            <person name="Lv H."/>
        </authorList>
    </citation>
    <scope>NUCLEOTIDE SEQUENCE [LARGE SCALE GENOMIC DNA]</scope>
    <source>
        <strain evidence="2 3">FIM1</strain>
    </source>
</reference>
<keyword evidence="1" id="KW-0732">Signal</keyword>
<evidence type="ECO:0000313" key="2">
    <source>
        <dbReference type="EMBL" id="QGN15347.1"/>
    </source>
</evidence>
<evidence type="ECO:0000313" key="3">
    <source>
        <dbReference type="Proteomes" id="UP000422736"/>
    </source>
</evidence>
<protein>
    <submittedName>
        <fullName evidence="2">Protein HIM1</fullName>
    </submittedName>
</protein>
<reference evidence="2 3" key="2">
    <citation type="submission" date="2019-11" db="EMBL/GenBank/DDBJ databases">
        <authorList>
            <person name="Lu H."/>
        </authorList>
    </citation>
    <scope>NUCLEOTIDE SEQUENCE [LARGE SCALE GENOMIC DNA]</scope>
    <source>
        <strain evidence="2 3">FIM1</strain>
    </source>
</reference>
<feature type="signal peptide" evidence="1">
    <location>
        <begin position="1"/>
        <end position="17"/>
    </location>
</feature>
<gene>
    <name evidence="2" type="primary">HIM1</name>
    <name evidence="2" type="ORF">FIM1_2037</name>
</gene>
<sequence length="376" mass="41692">MSVFHTLLLGATGLTGSLVFQHFASLHSYLSWVDLANLKDDLELNHYVLVISRSSFDLRDTVKLAFDELQNSDLVEWHYSFFHDDDENDNQSVITYSTRLNDAVSVNINVLVSTIQEPDSTKWAEIIPKRLSTYDGLTNLSVISCLGSTSLGSKKSGVPREWVDKTLNFEILKAVTDNVSISKKVTQYIAVTSFNNPALSKLFPYFKAKQEFESDVKLLLEKSETCNSAIILRPGPLIGKHGSTPVFVTPELDDHLLRSVLKYKKAILSHYATRIKLWQDVGIATRASELVAQISYKVPGARLVGYPVKANDCAIVIASERIANALGKHSSHVKFRIINSQEIDSYKAEFSNSGADSVQALPLSPAPVLVFNNLLS</sequence>
<feature type="chain" id="PRO_5046012207" evidence="1">
    <location>
        <begin position="18"/>
        <end position="376"/>
    </location>
</feature>
<proteinExistence type="predicted"/>